<accession>C5M197</accession>
<dbReference type="RefSeq" id="XP_002764502.1">
    <property type="nucleotide sequence ID" value="XM_002764456.1"/>
</dbReference>
<sequence length="120" mass="13443">MRLLTCLLSGILYLEAMTARALESKPRSIFARLRSNVFKPAMNRDVAPSVVMDGETLDYRLYQKGDKFGLISDVVAADCQLHLCWVGVERKTKEVIAVVEVVIPDRTATKEITDALRAKM</sequence>
<dbReference type="GeneID" id="9054370"/>
<dbReference type="EMBL" id="GG687290">
    <property type="protein sequence ID" value="EEQ97219.1"/>
    <property type="molecule type" value="Genomic_DNA"/>
</dbReference>
<dbReference type="AlphaFoldDB" id="C5M197"/>
<feature type="chain" id="PRO_5002953225" evidence="1">
    <location>
        <begin position="22"/>
        <end position="120"/>
    </location>
</feature>
<proteinExistence type="predicted"/>
<keyword evidence="1" id="KW-0732">Signal</keyword>
<protein>
    <submittedName>
        <fullName evidence="2">Uncharacterized protein</fullName>
    </submittedName>
</protein>
<name>C5M197_PERM5</name>
<reference evidence="2 3" key="1">
    <citation type="submission" date="2008-07" db="EMBL/GenBank/DDBJ databases">
        <authorList>
            <person name="El-Sayed N."/>
            <person name="Caler E."/>
            <person name="Inman J."/>
            <person name="Amedeo P."/>
            <person name="Hass B."/>
            <person name="Wortman J."/>
        </authorList>
    </citation>
    <scope>NUCLEOTIDE SEQUENCE [LARGE SCALE GENOMIC DNA]</scope>
    <source>
        <strain evidence="3">ATCC 50983 / TXsc</strain>
    </source>
</reference>
<dbReference type="InParanoid" id="C5M197"/>
<evidence type="ECO:0000313" key="3">
    <source>
        <dbReference type="Proteomes" id="UP000007800"/>
    </source>
</evidence>
<feature type="signal peptide" evidence="1">
    <location>
        <begin position="1"/>
        <end position="21"/>
    </location>
</feature>
<gene>
    <name evidence="2" type="ORF">Pmar_PMAR024658</name>
</gene>
<organism evidence="3">
    <name type="scientific">Perkinsus marinus (strain ATCC 50983 / TXsc)</name>
    <dbReference type="NCBI Taxonomy" id="423536"/>
    <lineage>
        <taxon>Eukaryota</taxon>
        <taxon>Sar</taxon>
        <taxon>Alveolata</taxon>
        <taxon>Perkinsozoa</taxon>
        <taxon>Perkinsea</taxon>
        <taxon>Perkinsida</taxon>
        <taxon>Perkinsidae</taxon>
        <taxon>Perkinsus</taxon>
    </lineage>
</organism>
<evidence type="ECO:0000256" key="1">
    <source>
        <dbReference type="SAM" id="SignalP"/>
    </source>
</evidence>
<evidence type="ECO:0000313" key="2">
    <source>
        <dbReference type="EMBL" id="EEQ97219.1"/>
    </source>
</evidence>
<keyword evidence="3" id="KW-1185">Reference proteome</keyword>
<dbReference type="Proteomes" id="UP000007800">
    <property type="component" value="Unassembled WGS sequence"/>
</dbReference>